<organism evidence="2 3">
    <name type="scientific">Sediminibacterium goheungense</name>
    <dbReference type="NCBI Taxonomy" id="1086393"/>
    <lineage>
        <taxon>Bacteria</taxon>
        <taxon>Pseudomonadati</taxon>
        <taxon>Bacteroidota</taxon>
        <taxon>Chitinophagia</taxon>
        <taxon>Chitinophagales</taxon>
        <taxon>Chitinophagaceae</taxon>
        <taxon>Sediminibacterium</taxon>
    </lineage>
</organism>
<proteinExistence type="predicted"/>
<dbReference type="InterPro" id="IPR024079">
    <property type="entry name" value="MetalloPept_cat_dom_sf"/>
</dbReference>
<dbReference type="GO" id="GO:0004222">
    <property type="term" value="F:metalloendopeptidase activity"/>
    <property type="evidence" value="ECO:0007669"/>
    <property type="project" value="InterPro"/>
</dbReference>
<protein>
    <submittedName>
        <fullName evidence="2">Reprolysin-like metallo-peptidase family M12B</fullName>
    </submittedName>
</protein>
<accession>A0A4R6IZ97</accession>
<dbReference type="Pfam" id="PF13582">
    <property type="entry name" value="Reprolysin_3"/>
    <property type="match status" value="1"/>
</dbReference>
<dbReference type="OrthoDB" id="1121673at2"/>
<dbReference type="PROSITE" id="PS51257">
    <property type="entry name" value="PROKAR_LIPOPROTEIN"/>
    <property type="match status" value="1"/>
</dbReference>
<dbReference type="EMBL" id="SNWP01000010">
    <property type="protein sequence ID" value="TDO28212.1"/>
    <property type="molecule type" value="Genomic_DNA"/>
</dbReference>
<dbReference type="Gene3D" id="3.40.390.10">
    <property type="entry name" value="Collagenase (Catalytic Domain)"/>
    <property type="match status" value="1"/>
</dbReference>
<feature type="domain" description="Peptidase M12B" evidence="1">
    <location>
        <begin position="141"/>
        <end position="239"/>
    </location>
</feature>
<gene>
    <name evidence="2" type="ORF">BC659_0274</name>
</gene>
<dbReference type="PROSITE" id="PS50215">
    <property type="entry name" value="ADAM_MEPRO"/>
    <property type="match status" value="1"/>
</dbReference>
<evidence type="ECO:0000313" key="2">
    <source>
        <dbReference type="EMBL" id="TDO28212.1"/>
    </source>
</evidence>
<comment type="caution">
    <text evidence="2">The sequence shown here is derived from an EMBL/GenBank/DDBJ whole genome shotgun (WGS) entry which is preliminary data.</text>
</comment>
<sequence length="249" mass="26557">MKKIAIFCLFVLAVTGCKKETTSTFISGPSSNTDKASTGSSAAAFLSADTYMSLRVELQYAPGMQPQTQTLTNLSNFLAERLNKPGGVLVNSKQTASFGKSIVSIADITNYTDQYRTAYTDGNQITLYIVFADADYATSGVVGVAYRNTAICVFEKTIQANSGGINQASRVKVETGVLLHEIGHLLGLTNNGTVMTTPHEDTANKAHCNNSNCLMYHSIETTGLMNMLNNSVPVLDANCLADLKANGGK</sequence>
<dbReference type="InterPro" id="IPR001590">
    <property type="entry name" value="Peptidase_M12B"/>
</dbReference>
<dbReference type="GO" id="GO:0006508">
    <property type="term" value="P:proteolysis"/>
    <property type="evidence" value="ECO:0007669"/>
    <property type="project" value="InterPro"/>
</dbReference>
<dbReference type="AlphaFoldDB" id="A0A4R6IZ97"/>
<reference evidence="2 3" key="1">
    <citation type="submission" date="2019-03" db="EMBL/GenBank/DDBJ databases">
        <title>Genomic Encyclopedia of Archaeal and Bacterial Type Strains, Phase II (KMG-II): from individual species to whole genera.</title>
        <authorList>
            <person name="Goeker M."/>
        </authorList>
    </citation>
    <scope>NUCLEOTIDE SEQUENCE [LARGE SCALE GENOMIC DNA]</scope>
    <source>
        <strain evidence="2 3">DSM 28323</strain>
    </source>
</reference>
<evidence type="ECO:0000313" key="3">
    <source>
        <dbReference type="Proteomes" id="UP000295741"/>
    </source>
</evidence>
<name>A0A4R6IZ97_9BACT</name>
<dbReference type="RefSeq" id="WP_133472768.1">
    <property type="nucleotide sequence ID" value="NZ_SNWP01000010.1"/>
</dbReference>
<dbReference type="Proteomes" id="UP000295741">
    <property type="component" value="Unassembled WGS sequence"/>
</dbReference>
<keyword evidence="3" id="KW-1185">Reference proteome</keyword>
<dbReference type="SUPFAM" id="SSF55486">
    <property type="entry name" value="Metalloproteases ('zincins'), catalytic domain"/>
    <property type="match status" value="1"/>
</dbReference>
<evidence type="ECO:0000259" key="1">
    <source>
        <dbReference type="PROSITE" id="PS50215"/>
    </source>
</evidence>